<feature type="region of interest" description="Disordered" evidence="12">
    <location>
        <begin position="159"/>
        <end position="210"/>
    </location>
</feature>
<dbReference type="GO" id="GO:0120547">
    <property type="term" value="F:heme A synthase activity"/>
    <property type="evidence" value="ECO:0007669"/>
    <property type="project" value="UniProtKB-EC"/>
</dbReference>
<protein>
    <submittedName>
        <fullName evidence="14">Putative cytochrome C oxidase assembly factor COX15</fullName>
    </submittedName>
</protein>
<dbReference type="AlphaFoldDB" id="A0A7J6K145"/>
<feature type="transmembrane region" description="Helical" evidence="13">
    <location>
        <begin position="306"/>
        <end position="328"/>
    </location>
</feature>
<organism evidence="14 15">
    <name type="scientific">Toxoplasma gondii</name>
    <dbReference type="NCBI Taxonomy" id="5811"/>
    <lineage>
        <taxon>Eukaryota</taxon>
        <taxon>Sar</taxon>
        <taxon>Alveolata</taxon>
        <taxon>Apicomplexa</taxon>
        <taxon>Conoidasida</taxon>
        <taxon>Coccidia</taxon>
        <taxon>Eucoccidiorida</taxon>
        <taxon>Eimeriorina</taxon>
        <taxon>Sarcocystidae</taxon>
        <taxon>Toxoplasma</taxon>
    </lineage>
</organism>
<sequence length="578" mass="62693">MVQASVVAGICRKCPALPVLLTQCTTAPRVLRTKTSWRVPSKSSLSFEAGAPFKRASCALPSSSSSQLPAAHSFSESHSHGSGNRVCATGATGIATRCQTRISTGCLCSPHSVFRSPLSASEFDHRVLESETALAAFNTRLAVPKQIAFSVFSRVSHRSHSTTSTGRPKVFEEPVSGRVRSETDGDAASSHAQPDREAQPRSSSDSQVSGAPLVAPGFERSVGLWLLGCSGLIFGLVCWGGYTRLTRSGLSMTDWRFQGKKLPQTPEEWEVEFNRYKETPEYQQVHHGITLEEFQQIYFIEWFHRMFARATGLFFVGGTFGFAAAKALTSRMTLRLAGMGILGAAQGLVGWWMVKSGFSEPTTENKMPRVSPYRLAFHLVNAMALYSLVLWHALSLLYPATSAIAVAAAPTVGMAAVRAAMNKLRSRTWALGALIATTLCSGAFVAGNDAGHAYNTWPKMIDDWVPPEVYEVVKQPLKIFESTPVVQFDHRMLAYATLIGSSLLYFTGRRLPVPTEVKVALAALPSMVTLQLLLGITTLLFFVPTELGVLHQGGGMATLSALVYLCHTISRVSRSLPV</sequence>
<evidence type="ECO:0000256" key="9">
    <source>
        <dbReference type="ARBA" id="ARBA00023136"/>
    </source>
</evidence>
<evidence type="ECO:0000256" key="7">
    <source>
        <dbReference type="ARBA" id="ARBA00023004"/>
    </source>
</evidence>
<proteinExistence type="predicted"/>
<evidence type="ECO:0000256" key="1">
    <source>
        <dbReference type="ARBA" id="ARBA00001970"/>
    </source>
</evidence>
<evidence type="ECO:0000256" key="10">
    <source>
        <dbReference type="ARBA" id="ARBA00044501"/>
    </source>
</evidence>
<evidence type="ECO:0000256" key="6">
    <source>
        <dbReference type="ARBA" id="ARBA00023002"/>
    </source>
</evidence>
<dbReference type="PANTHER" id="PTHR23289:SF2">
    <property type="entry name" value="CYTOCHROME C OXIDASE ASSEMBLY PROTEIN COX15 HOMOLOG"/>
    <property type="match status" value="1"/>
</dbReference>
<evidence type="ECO:0000313" key="14">
    <source>
        <dbReference type="EMBL" id="KAF4640827.1"/>
    </source>
</evidence>
<dbReference type="GO" id="GO:0006784">
    <property type="term" value="P:heme A biosynthetic process"/>
    <property type="evidence" value="ECO:0007669"/>
    <property type="project" value="InterPro"/>
</dbReference>
<comment type="pathway">
    <text evidence="10">Porphyrin-containing compound metabolism; heme A biosynthesis; heme A from heme O: step 1/1.</text>
</comment>
<evidence type="ECO:0000256" key="12">
    <source>
        <dbReference type="SAM" id="MobiDB-lite"/>
    </source>
</evidence>
<keyword evidence="8" id="KW-0350">Heme biosynthesis</keyword>
<feature type="transmembrane region" description="Helical" evidence="13">
    <location>
        <begin position="492"/>
        <end position="508"/>
    </location>
</feature>
<comment type="cofactor">
    <cofactor evidence="1">
        <name>heme b</name>
        <dbReference type="ChEBI" id="CHEBI:60344"/>
    </cofactor>
</comment>
<feature type="compositionally biased region" description="Polar residues" evidence="12">
    <location>
        <begin position="200"/>
        <end position="209"/>
    </location>
</feature>
<comment type="subcellular location">
    <subcellularLocation>
        <location evidence="2">Membrane</location>
        <topology evidence="2">Multi-pass membrane protein</topology>
    </subcellularLocation>
</comment>
<evidence type="ECO:0000256" key="13">
    <source>
        <dbReference type="SAM" id="Phobius"/>
    </source>
</evidence>
<name>A0A7J6K145_TOXGO</name>
<feature type="transmembrane region" description="Helical" evidence="13">
    <location>
        <begin position="375"/>
        <end position="394"/>
    </location>
</feature>
<feature type="transmembrane region" description="Helical" evidence="13">
    <location>
        <begin position="222"/>
        <end position="242"/>
    </location>
</feature>
<dbReference type="GO" id="GO:0016653">
    <property type="term" value="F:oxidoreductase activity, acting on NAD(P)H, heme protein as acceptor"/>
    <property type="evidence" value="ECO:0007669"/>
    <property type="project" value="TreeGrafter"/>
</dbReference>
<feature type="transmembrane region" description="Helical" evidence="13">
    <location>
        <begin position="334"/>
        <end position="354"/>
    </location>
</feature>
<evidence type="ECO:0000313" key="15">
    <source>
        <dbReference type="Proteomes" id="UP000557509"/>
    </source>
</evidence>
<feature type="transmembrane region" description="Helical" evidence="13">
    <location>
        <begin position="400"/>
        <end position="417"/>
    </location>
</feature>
<dbReference type="Pfam" id="PF02628">
    <property type="entry name" value="COX15-CtaA"/>
    <property type="match status" value="1"/>
</dbReference>
<dbReference type="GO" id="GO:0046872">
    <property type="term" value="F:metal ion binding"/>
    <property type="evidence" value="ECO:0007669"/>
    <property type="project" value="UniProtKB-KW"/>
</dbReference>
<dbReference type="Proteomes" id="UP000557509">
    <property type="component" value="Unassembled WGS sequence"/>
</dbReference>
<dbReference type="VEuPathDB" id="ToxoDB:TGME49_228180"/>
<feature type="transmembrane region" description="Helical" evidence="13">
    <location>
        <begin position="549"/>
        <end position="566"/>
    </location>
</feature>
<keyword evidence="7" id="KW-0408">Iron</keyword>
<accession>A0A7J6K145</accession>
<keyword evidence="9 13" id="KW-0472">Membrane</keyword>
<feature type="transmembrane region" description="Helical" evidence="13">
    <location>
        <begin position="520"/>
        <end position="543"/>
    </location>
</feature>
<evidence type="ECO:0000256" key="4">
    <source>
        <dbReference type="ARBA" id="ARBA00022723"/>
    </source>
</evidence>
<evidence type="ECO:0000256" key="2">
    <source>
        <dbReference type="ARBA" id="ARBA00004141"/>
    </source>
</evidence>
<keyword evidence="3 13" id="KW-0812">Transmembrane</keyword>
<comment type="catalytic activity">
    <reaction evidence="11">
        <text>Fe(II)-heme o + 2 A + H2O = Fe(II)-heme a + 2 AH2</text>
        <dbReference type="Rhea" id="RHEA:63388"/>
        <dbReference type="ChEBI" id="CHEBI:13193"/>
        <dbReference type="ChEBI" id="CHEBI:15377"/>
        <dbReference type="ChEBI" id="CHEBI:17499"/>
        <dbReference type="ChEBI" id="CHEBI:60530"/>
        <dbReference type="ChEBI" id="CHEBI:61715"/>
        <dbReference type="EC" id="1.17.99.9"/>
    </reaction>
    <physiologicalReaction direction="left-to-right" evidence="11">
        <dbReference type="Rhea" id="RHEA:63389"/>
    </physiologicalReaction>
</comment>
<keyword evidence="4" id="KW-0479">Metal-binding</keyword>
<dbReference type="EMBL" id="JAAUHK010000195">
    <property type="protein sequence ID" value="KAF4640827.1"/>
    <property type="molecule type" value="Genomic_DNA"/>
</dbReference>
<comment type="caution">
    <text evidence="14">The sequence shown here is derived from an EMBL/GenBank/DDBJ whole genome shotgun (WGS) entry which is preliminary data.</text>
</comment>
<feature type="transmembrane region" description="Helical" evidence="13">
    <location>
        <begin position="429"/>
        <end position="447"/>
    </location>
</feature>
<keyword evidence="5 13" id="KW-1133">Transmembrane helix</keyword>
<dbReference type="InterPro" id="IPR003780">
    <property type="entry name" value="COX15/CtaA_fam"/>
</dbReference>
<reference evidence="14 15" key="1">
    <citation type="submission" date="2020-03" db="EMBL/GenBank/DDBJ databases">
        <title>Genome sequence of Toxoplasma gondii RH-88 strain.</title>
        <authorList>
            <person name="Lorenzi H.A."/>
            <person name="Venepally P."/>
            <person name="Rozenberg A."/>
            <person name="Sibley D."/>
        </authorList>
    </citation>
    <scope>NUCLEOTIDE SEQUENCE [LARGE SCALE GENOMIC DNA]</scope>
    <source>
        <strain evidence="14 15">RH-88</strain>
    </source>
</reference>
<dbReference type="PANTHER" id="PTHR23289">
    <property type="entry name" value="CYTOCHROME C OXIDASE ASSEMBLY PROTEIN COX15"/>
    <property type="match status" value="1"/>
</dbReference>
<keyword evidence="15" id="KW-1185">Reference proteome</keyword>
<evidence type="ECO:0000256" key="8">
    <source>
        <dbReference type="ARBA" id="ARBA00023133"/>
    </source>
</evidence>
<evidence type="ECO:0000256" key="3">
    <source>
        <dbReference type="ARBA" id="ARBA00022692"/>
    </source>
</evidence>
<evidence type="ECO:0000256" key="11">
    <source>
        <dbReference type="ARBA" id="ARBA00048044"/>
    </source>
</evidence>
<keyword evidence="6" id="KW-0560">Oxidoreductase</keyword>
<dbReference type="InterPro" id="IPR023754">
    <property type="entry name" value="HemeA_Synthase_type2"/>
</dbReference>
<evidence type="ECO:0000256" key="5">
    <source>
        <dbReference type="ARBA" id="ARBA00022989"/>
    </source>
</evidence>
<dbReference type="GO" id="GO:0005743">
    <property type="term" value="C:mitochondrial inner membrane"/>
    <property type="evidence" value="ECO:0007669"/>
    <property type="project" value="TreeGrafter"/>
</dbReference>
<gene>
    <name evidence="14" type="ORF">TGRH88_047530</name>
</gene>